<dbReference type="Pfam" id="PF13181">
    <property type="entry name" value="TPR_8"/>
    <property type="match status" value="2"/>
</dbReference>
<dbReference type="Gene3D" id="1.25.40.10">
    <property type="entry name" value="Tetratricopeptide repeat domain"/>
    <property type="match status" value="1"/>
</dbReference>
<dbReference type="SMART" id="SM00028">
    <property type="entry name" value="TPR"/>
    <property type="match status" value="5"/>
</dbReference>
<evidence type="ECO:0000313" key="5">
    <source>
        <dbReference type="EMBL" id="SUB88622.1"/>
    </source>
</evidence>
<feature type="chain" id="PRO_5016847198" evidence="4">
    <location>
        <begin position="27"/>
        <end position="237"/>
    </location>
</feature>
<dbReference type="PANTHER" id="PTHR44858:SF1">
    <property type="entry name" value="UDP-N-ACETYLGLUCOSAMINE--PEPTIDE N-ACETYLGLUCOSAMINYLTRANSFERASE SPINDLY-RELATED"/>
    <property type="match status" value="1"/>
</dbReference>
<evidence type="ECO:0000256" key="1">
    <source>
        <dbReference type="ARBA" id="ARBA00022737"/>
    </source>
</evidence>
<protein>
    <submittedName>
        <fullName evidence="5">TPR repeat-containing protein yrrB</fullName>
    </submittedName>
</protein>
<keyword evidence="2 3" id="KW-0802">TPR repeat</keyword>
<dbReference type="AlphaFoldDB" id="A0A379E8D9"/>
<evidence type="ECO:0000256" key="3">
    <source>
        <dbReference type="PROSITE-ProRule" id="PRU00339"/>
    </source>
</evidence>
<keyword evidence="1" id="KW-0677">Repeat</keyword>
<reference evidence="5 6" key="1">
    <citation type="submission" date="2018-06" db="EMBL/GenBank/DDBJ databases">
        <authorList>
            <consortium name="Pathogen Informatics"/>
            <person name="Doyle S."/>
        </authorList>
    </citation>
    <scope>NUCLEOTIDE SEQUENCE [LARGE SCALE GENOMIC DNA]</scope>
    <source>
        <strain evidence="5 6">NCTC11632</strain>
    </source>
</reference>
<dbReference type="InterPro" id="IPR011990">
    <property type="entry name" value="TPR-like_helical_dom_sf"/>
</dbReference>
<evidence type="ECO:0000256" key="2">
    <source>
        <dbReference type="ARBA" id="ARBA00022803"/>
    </source>
</evidence>
<evidence type="ECO:0000256" key="4">
    <source>
        <dbReference type="SAM" id="SignalP"/>
    </source>
</evidence>
<dbReference type="PANTHER" id="PTHR44858">
    <property type="entry name" value="TETRATRICOPEPTIDE REPEAT PROTEIN 6"/>
    <property type="match status" value="1"/>
</dbReference>
<sequence>MKRSSALLLSLTVMLFVLLSASKCNNKPAKSAKEEAIELYEKGLCFHNQGDLNNALRHYTFSIEKDSSISSVFTNRSGVKAALGDTAGAYSDCSKALQIDSVDVIALNNMGALYGGKKEYDKAKLFFLKAIKADSLYVNPYYSLGLIFYETHQYNKAICYLSVVEKLEKSMESGYLSNGLYRYMMPDYYDIRAFSYYFLGLCYKRMGNMEKAVDYLRLAEEENVTGAADSLKTITRK</sequence>
<name>A0A379E8D9_9PORP</name>
<accession>A0A379E8D9</accession>
<keyword evidence="4" id="KW-0732">Signal</keyword>
<feature type="signal peptide" evidence="4">
    <location>
        <begin position="1"/>
        <end position="26"/>
    </location>
</feature>
<dbReference type="SUPFAM" id="SSF48452">
    <property type="entry name" value="TPR-like"/>
    <property type="match status" value="1"/>
</dbReference>
<dbReference type="EMBL" id="UGTF01000002">
    <property type="protein sequence ID" value="SUB88622.1"/>
    <property type="molecule type" value="Genomic_DNA"/>
</dbReference>
<evidence type="ECO:0000313" key="6">
    <source>
        <dbReference type="Proteomes" id="UP000254156"/>
    </source>
</evidence>
<gene>
    <name evidence="5" type="primary">yrrB</name>
    <name evidence="5" type="ORF">NCTC11632_00693</name>
</gene>
<proteinExistence type="predicted"/>
<feature type="repeat" description="TPR" evidence="3">
    <location>
        <begin position="193"/>
        <end position="226"/>
    </location>
</feature>
<organism evidence="5 6">
    <name type="scientific">Porphyromonas macacae</name>
    <dbReference type="NCBI Taxonomy" id="28115"/>
    <lineage>
        <taxon>Bacteria</taxon>
        <taxon>Pseudomonadati</taxon>
        <taxon>Bacteroidota</taxon>
        <taxon>Bacteroidia</taxon>
        <taxon>Bacteroidales</taxon>
        <taxon>Porphyromonadaceae</taxon>
        <taxon>Porphyromonas</taxon>
    </lineage>
</organism>
<dbReference type="PROSITE" id="PS50005">
    <property type="entry name" value="TPR"/>
    <property type="match status" value="1"/>
</dbReference>
<dbReference type="Proteomes" id="UP000254156">
    <property type="component" value="Unassembled WGS sequence"/>
</dbReference>
<dbReference type="InterPro" id="IPR019734">
    <property type="entry name" value="TPR_rpt"/>
</dbReference>
<dbReference type="InterPro" id="IPR050498">
    <property type="entry name" value="Ycf3"/>
</dbReference>
<dbReference type="RefSeq" id="WP_174221254.1">
    <property type="nucleotide sequence ID" value="NZ_UGTF01000002.1"/>
</dbReference>